<accession>A0AA47NQU2</accession>
<feature type="region of interest" description="Disordered" evidence="12">
    <location>
        <begin position="362"/>
        <end position="397"/>
    </location>
</feature>
<evidence type="ECO:0000256" key="4">
    <source>
        <dbReference type="ARBA" id="ARBA00022692"/>
    </source>
</evidence>
<dbReference type="PANTHER" id="PTHR24240">
    <property type="entry name" value="OPSIN"/>
    <property type="match status" value="1"/>
</dbReference>
<dbReference type="GO" id="GO:0004930">
    <property type="term" value="F:G protein-coupled receptor activity"/>
    <property type="evidence" value="ECO:0007669"/>
    <property type="project" value="UniProtKB-KW"/>
</dbReference>
<evidence type="ECO:0000313" key="15">
    <source>
        <dbReference type="EMBL" id="KAK0133953.1"/>
    </source>
</evidence>
<keyword evidence="8" id="KW-0297">G-protein coupled receptor</keyword>
<dbReference type="PROSITE" id="PS00238">
    <property type="entry name" value="OPSIN"/>
    <property type="match status" value="1"/>
</dbReference>
<dbReference type="Gene3D" id="1.20.1070.10">
    <property type="entry name" value="Rhodopsin 7-helix transmembrane proteins"/>
    <property type="match status" value="1"/>
</dbReference>
<dbReference type="Pfam" id="PF00001">
    <property type="entry name" value="7tm_1"/>
    <property type="match status" value="1"/>
</dbReference>
<dbReference type="PRINTS" id="PR00237">
    <property type="entry name" value="GPCRRHODOPSN"/>
</dbReference>
<feature type="domain" description="G-protein coupled receptors family 1 profile" evidence="14">
    <location>
        <begin position="81"/>
        <end position="340"/>
    </location>
</feature>
<dbReference type="InterPro" id="IPR017452">
    <property type="entry name" value="GPCR_Rhodpsn_7TM"/>
</dbReference>
<evidence type="ECO:0000256" key="5">
    <source>
        <dbReference type="ARBA" id="ARBA00022925"/>
    </source>
</evidence>
<keyword evidence="5" id="KW-0681">Retinal protein</keyword>
<keyword evidence="7" id="KW-0157">Chromophore</keyword>
<dbReference type="FunFam" id="1.20.1070.10:FF:000219">
    <property type="entry name" value="Opsin 5-like 2"/>
    <property type="match status" value="1"/>
</dbReference>
<evidence type="ECO:0000256" key="10">
    <source>
        <dbReference type="ARBA" id="ARBA00023170"/>
    </source>
</evidence>
<protein>
    <submittedName>
        <fullName evidence="15">Opsin-5</fullName>
    </submittedName>
</protein>
<feature type="transmembrane region" description="Helical" evidence="13">
    <location>
        <begin position="102"/>
        <end position="126"/>
    </location>
</feature>
<dbReference type="EMBL" id="JAOPHQ010005771">
    <property type="protein sequence ID" value="KAK0133953.1"/>
    <property type="molecule type" value="Genomic_DNA"/>
</dbReference>
<sequence length="449" mass="48808">MTFEAERRAQMLSPWWVCRLRGVAVAHRTEHDFVVNVHCVRPTDSNMGNSSDAAHLFVSTISREHDVIMGSLYTCTLSLVGNGVLLLVAYRKRLSLKPAEFFIINLSISDLGMTLSLFPLAIPSAFSHRWLFGDVTCQVYALCGVLFGLCSLTNLTALSFVCCLKVCFPNHGNKFSASHACVTVVGVWSYASVFAAGPLARWGRYAAEPYGTACCIDWRAPNREPAALSYAVCLFAFCYALPCAVIFLSYAFILLTVRGSQQAVQQHVSSPPPQTRPGNAHALIVKLSVAVCIGFLGAWTPYAVVSMWAAFGDADSVPPAAFAVAAVLAKSSTIYNPVVYLLCKPNFRKCLYRDTSTFRQRMCRGSPQPDQKEHFGSASRRKDRKDASVSTRVSNGRPESYGACLDFSDEGSQCAARAAPQRTASVLTGASYSEVIAGQLPARLQAGFL</sequence>
<evidence type="ECO:0000256" key="12">
    <source>
        <dbReference type="SAM" id="MobiDB-lite"/>
    </source>
</evidence>
<keyword evidence="4 13" id="KW-0812">Transmembrane</keyword>
<evidence type="ECO:0000256" key="7">
    <source>
        <dbReference type="ARBA" id="ARBA00022991"/>
    </source>
</evidence>
<dbReference type="Proteomes" id="UP001174136">
    <property type="component" value="Unassembled WGS sequence"/>
</dbReference>
<feature type="transmembrane region" description="Helical" evidence="13">
    <location>
        <begin position="180"/>
        <end position="200"/>
    </location>
</feature>
<evidence type="ECO:0000259" key="14">
    <source>
        <dbReference type="PROSITE" id="PS50262"/>
    </source>
</evidence>
<evidence type="ECO:0000256" key="3">
    <source>
        <dbReference type="ARBA" id="ARBA00022606"/>
    </source>
</evidence>
<evidence type="ECO:0000256" key="8">
    <source>
        <dbReference type="ARBA" id="ARBA00023040"/>
    </source>
</evidence>
<evidence type="ECO:0000256" key="2">
    <source>
        <dbReference type="ARBA" id="ARBA00022543"/>
    </source>
</evidence>
<keyword evidence="11" id="KW-0807">Transducer</keyword>
<name>A0AA47NQU2_MERPO</name>
<gene>
    <name evidence="15" type="primary">Opn5_3</name>
    <name evidence="15" type="ORF">N1851_030501</name>
</gene>
<dbReference type="PROSITE" id="PS50262">
    <property type="entry name" value="G_PROTEIN_RECEP_F1_2"/>
    <property type="match status" value="1"/>
</dbReference>
<evidence type="ECO:0000256" key="13">
    <source>
        <dbReference type="SAM" id="Phobius"/>
    </source>
</evidence>
<organism evidence="15 16">
    <name type="scientific">Merluccius polli</name>
    <name type="common">Benguela hake</name>
    <name type="synonym">Merluccius cadenati</name>
    <dbReference type="NCBI Taxonomy" id="89951"/>
    <lineage>
        <taxon>Eukaryota</taxon>
        <taxon>Metazoa</taxon>
        <taxon>Chordata</taxon>
        <taxon>Craniata</taxon>
        <taxon>Vertebrata</taxon>
        <taxon>Euteleostomi</taxon>
        <taxon>Actinopterygii</taxon>
        <taxon>Neopterygii</taxon>
        <taxon>Teleostei</taxon>
        <taxon>Neoteleostei</taxon>
        <taxon>Acanthomorphata</taxon>
        <taxon>Zeiogadaria</taxon>
        <taxon>Gadariae</taxon>
        <taxon>Gadiformes</taxon>
        <taxon>Gadoidei</taxon>
        <taxon>Merlucciidae</taxon>
        <taxon>Merluccius</taxon>
    </lineage>
</organism>
<keyword evidence="3" id="KW-0716">Sensory transduction</keyword>
<evidence type="ECO:0000256" key="6">
    <source>
        <dbReference type="ARBA" id="ARBA00022989"/>
    </source>
</evidence>
<proteinExistence type="predicted"/>
<dbReference type="GO" id="GO:0016020">
    <property type="term" value="C:membrane"/>
    <property type="evidence" value="ECO:0007669"/>
    <property type="project" value="UniProtKB-SubCell"/>
</dbReference>
<dbReference type="AlphaFoldDB" id="A0AA47NQU2"/>
<feature type="transmembrane region" description="Helical" evidence="13">
    <location>
        <begin position="278"/>
        <end position="300"/>
    </location>
</feature>
<feature type="transmembrane region" description="Helical" evidence="13">
    <location>
        <begin position="67"/>
        <end position="90"/>
    </location>
</feature>
<comment type="caution">
    <text evidence="15">The sequence shown here is derived from an EMBL/GenBank/DDBJ whole genome shotgun (WGS) entry which is preliminary data.</text>
</comment>
<keyword evidence="16" id="KW-1185">Reference proteome</keyword>
<feature type="transmembrane region" description="Helical" evidence="13">
    <location>
        <begin position="320"/>
        <end position="343"/>
    </location>
</feature>
<feature type="transmembrane region" description="Helical" evidence="13">
    <location>
        <begin position="227"/>
        <end position="257"/>
    </location>
</feature>
<keyword evidence="6 13" id="KW-1133">Transmembrane helix</keyword>
<dbReference type="GO" id="GO:0009881">
    <property type="term" value="F:photoreceptor activity"/>
    <property type="evidence" value="ECO:0007669"/>
    <property type="project" value="UniProtKB-KW"/>
</dbReference>
<evidence type="ECO:0000256" key="11">
    <source>
        <dbReference type="ARBA" id="ARBA00023224"/>
    </source>
</evidence>
<reference evidence="15" key="1">
    <citation type="journal article" date="2023" name="Front. Mar. Sci.">
        <title>A new Merluccius polli reference genome to investigate the effects of global change in West African waters.</title>
        <authorList>
            <person name="Mateo J.L."/>
            <person name="Blanco-Fernandez C."/>
            <person name="Garcia-Vazquez E."/>
            <person name="Machado-Schiaffino G."/>
        </authorList>
    </citation>
    <scope>NUCLEOTIDE SEQUENCE</scope>
    <source>
        <strain evidence="15">C29</strain>
        <tissue evidence="15">Fin</tissue>
    </source>
</reference>
<dbReference type="InterPro" id="IPR000276">
    <property type="entry name" value="GPCR_Rhodpsn"/>
</dbReference>
<comment type="subcellular location">
    <subcellularLocation>
        <location evidence="1">Membrane</location>
        <topology evidence="1">Multi-pass membrane protein</topology>
    </subcellularLocation>
</comment>
<keyword evidence="2" id="KW-0600">Photoreceptor protein</keyword>
<dbReference type="GO" id="GO:0007602">
    <property type="term" value="P:phototransduction"/>
    <property type="evidence" value="ECO:0007669"/>
    <property type="project" value="UniProtKB-KW"/>
</dbReference>
<evidence type="ECO:0000313" key="16">
    <source>
        <dbReference type="Proteomes" id="UP001174136"/>
    </source>
</evidence>
<evidence type="ECO:0000256" key="9">
    <source>
        <dbReference type="ARBA" id="ARBA00023136"/>
    </source>
</evidence>
<evidence type="ECO:0000256" key="1">
    <source>
        <dbReference type="ARBA" id="ARBA00004141"/>
    </source>
</evidence>
<keyword evidence="9 13" id="KW-0472">Membrane</keyword>
<dbReference type="SUPFAM" id="SSF81321">
    <property type="entry name" value="Family A G protein-coupled receptor-like"/>
    <property type="match status" value="1"/>
</dbReference>
<dbReference type="CDD" id="cd15074">
    <property type="entry name" value="7tmA_Opsin5_neuropsin"/>
    <property type="match status" value="1"/>
</dbReference>
<dbReference type="InterPro" id="IPR050125">
    <property type="entry name" value="GPCR_opsins"/>
</dbReference>
<keyword evidence="10" id="KW-0675">Receptor</keyword>
<dbReference type="InterPro" id="IPR027430">
    <property type="entry name" value="Retinal_BS"/>
</dbReference>
<feature type="transmembrane region" description="Helical" evidence="13">
    <location>
        <begin position="138"/>
        <end position="168"/>
    </location>
</feature>